<keyword evidence="2" id="KW-0808">Transferase</keyword>
<dbReference type="PIRSF" id="PIRSF000398">
    <property type="entry name" value="M_m6A_EcoRV"/>
    <property type="match status" value="1"/>
</dbReference>
<accession>A0ABV1GV71</accession>
<dbReference type="Pfam" id="PF02086">
    <property type="entry name" value="MethyltransfD12"/>
    <property type="match status" value="1"/>
</dbReference>
<keyword evidence="1 4" id="KW-0489">Methyltransferase</keyword>
<evidence type="ECO:0000313" key="4">
    <source>
        <dbReference type="EMBL" id="MEQ2544306.1"/>
    </source>
</evidence>
<dbReference type="Proteomes" id="UP001460202">
    <property type="component" value="Unassembled WGS sequence"/>
</dbReference>
<comment type="caution">
    <text evidence="4">The sequence shown here is derived from an EMBL/GenBank/DDBJ whole genome shotgun (WGS) entry which is preliminary data.</text>
</comment>
<evidence type="ECO:0000256" key="1">
    <source>
        <dbReference type="ARBA" id="ARBA00022603"/>
    </source>
</evidence>
<dbReference type="PANTHER" id="PTHR30481:SF4">
    <property type="entry name" value="SITE-SPECIFIC DNA-METHYLTRANSFERASE (ADENINE-SPECIFIC)"/>
    <property type="match status" value="1"/>
</dbReference>
<protein>
    <submittedName>
        <fullName evidence="4">DNA adenine methylase</fullName>
    </submittedName>
</protein>
<proteinExistence type="predicted"/>
<dbReference type="EMBL" id="JBBMFL010000004">
    <property type="protein sequence ID" value="MEQ2544306.1"/>
    <property type="molecule type" value="Genomic_DNA"/>
</dbReference>
<dbReference type="InterPro" id="IPR012327">
    <property type="entry name" value="MeTrfase_D12"/>
</dbReference>
<evidence type="ECO:0000256" key="3">
    <source>
        <dbReference type="ARBA" id="ARBA00022691"/>
    </source>
</evidence>
<dbReference type="GeneID" id="78181103"/>
<dbReference type="Gene3D" id="3.40.50.150">
    <property type="entry name" value="Vaccinia Virus protein VP39"/>
    <property type="match status" value="2"/>
</dbReference>
<dbReference type="PRINTS" id="PR00505">
    <property type="entry name" value="D12N6MTFRASE"/>
</dbReference>
<evidence type="ECO:0000313" key="5">
    <source>
        <dbReference type="Proteomes" id="UP001460202"/>
    </source>
</evidence>
<dbReference type="GO" id="GO:0008168">
    <property type="term" value="F:methyltransferase activity"/>
    <property type="evidence" value="ECO:0007669"/>
    <property type="project" value="UniProtKB-KW"/>
</dbReference>
<dbReference type="GO" id="GO:0032259">
    <property type="term" value="P:methylation"/>
    <property type="evidence" value="ECO:0007669"/>
    <property type="project" value="UniProtKB-KW"/>
</dbReference>
<reference evidence="4 5" key="1">
    <citation type="submission" date="2024-03" db="EMBL/GenBank/DDBJ databases">
        <title>Human intestinal bacterial collection.</title>
        <authorList>
            <person name="Pauvert C."/>
            <person name="Hitch T.C.A."/>
            <person name="Clavel T."/>
        </authorList>
    </citation>
    <scope>NUCLEOTIDE SEQUENCE [LARGE SCALE GENOMIC DNA]</scope>
    <source>
        <strain evidence="4 5">CLA-KB-H122</strain>
    </source>
</reference>
<dbReference type="InterPro" id="IPR012263">
    <property type="entry name" value="M_m6A_EcoRV"/>
</dbReference>
<keyword evidence="5" id="KW-1185">Reference proteome</keyword>
<organism evidence="4 5">
    <name type="scientific">Alistipes intestinihominis</name>
    <dbReference type="NCBI Taxonomy" id="3133172"/>
    <lineage>
        <taxon>Bacteria</taxon>
        <taxon>Pseudomonadati</taxon>
        <taxon>Bacteroidota</taxon>
        <taxon>Bacteroidia</taxon>
        <taxon>Bacteroidales</taxon>
        <taxon>Rikenellaceae</taxon>
        <taxon>Alistipes</taxon>
    </lineage>
</organism>
<dbReference type="PANTHER" id="PTHR30481">
    <property type="entry name" value="DNA ADENINE METHYLASE"/>
    <property type="match status" value="1"/>
</dbReference>
<gene>
    <name evidence="4" type="ORF">WMO46_05010</name>
</gene>
<dbReference type="InterPro" id="IPR029063">
    <property type="entry name" value="SAM-dependent_MTases_sf"/>
</dbReference>
<sequence length="262" mass="30066">MARLKTPISYYGGKQMLLKHILPLIPEHTLYTEAFCGGCAVLFAKPPAQCEVINDTNTELVNFYRVAQTQYAALKAMIDATLHSREIHAHARHINEHPSFFTPVERAWAVWVCTKLGFASMIDGTFGYDRSGTTTLKLRNAKEAFTEELCSRLGRVTVECEDGIDVIRRYDCPEAFHFVDPPYVGSDCGHYNGTFDEEDFSRLLDTLAAVEGKFMLTMFPHEKIERLADRYGWTIHRLDRTITASKVSRRRQEEWITTNYRQ</sequence>
<dbReference type="SUPFAM" id="SSF53335">
    <property type="entry name" value="S-adenosyl-L-methionine-dependent methyltransferases"/>
    <property type="match status" value="1"/>
</dbReference>
<name>A0ABV1GV71_9BACT</name>
<keyword evidence="3" id="KW-0949">S-adenosyl-L-methionine</keyword>
<dbReference type="RefSeq" id="WP_242493248.1">
    <property type="nucleotide sequence ID" value="NZ_JBBMFL010000004.1"/>
</dbReference>
<evidence type="ECO:0000256" key="2">
    <source>
        <dbReference type="ARBA" id="ARBA00022679"/>
    </source>
</evidence>